<evidence type="ECO:0000313" key="2">
    <source>
        <dbReference type="EMBL" id="MCI64214.1"/>
    </source>
</evidence>
<evidence type="ECO:0000256" key="1">
    <source>
        <dbReference type="SAM" id="MobiDB-lite"/>
    </source>
</evidence>
<proteinExistence type="predicted"/>
<name>A0A392TU44_9FABA</name>
<protein>
    <submittedName>
        <fullName evidence="2">Uncharacterized protein</fullName>
    </submittedName>
</protein>
<feature type="non-terminal residue" evidence="2">
    <location>
        <position position="48"/>
    </location>
</feature>
<feature type="compositionally biased region" description="Basic and acidic residues" evidence="1">
    <location>
        <begin position="31"/>
        <end position="48"/>
    </location>
</feature>
<organism evidence="2 3">
    <name type="scientific">Trifolium medium</name>
    <dbReference type="NCBI Taxonomy" id="97028"/>
    <lineage>
        <taxon>Eukaryota</taxon>
        <taxon>Viridiplantae</taxon>
        <taxon>Streptophyta</taxon>
        <taxon>Embryophyta</taxon>
        <taxon>Tracheophyta</taxon>
        <taxon>Spermatophyta</taxon>
        <taxon>Magnoliopsida</taxon>
        <taxon>eudicotyledons</taxon>
        <taxon>Gunneridae</taxon>
        <taxon>Pentapetalae</taxon>
        <taxon>rosids</taxon>
        <taxon>fabids</taxon>
        <taxon>Fabales</taxon>
        <taxon>Fabaceae</taxon>
        <taxon>Papilionoideae</taxon>
        <taxon>50 kb inversion clade</taxon>
        <taxon>NPAAA clade</taxon>
        <taxon>Hologalegina</taxon>
        <taxon>IRL clade</taxon>
        <taxon>Trifolieae</taxon>
        <taxon>Trifolium</taxon>
    </lineage>
</organism>
<feature type="region of interest" description="Disordered" evidence="1">
    <location>
        <begin position="1"/>
        <end position="48"/>
    </location>
</feature>
<dbReference type="EMBL" id="LXQA010651170">
    <property type="protein sequence ID" value="MCI64214.1"/>
    <property type="molecule type" value="Genomic_DNA"/>
</dbReference>
<evidence type="ECO:0000313" key="3">
    <source>
        <dbReference type="Proteomes" id="UP000265520"/>
    </source>
</evidence>
<keyword evidence="3" id="KW-1185">Reference proteome</keyword>
<accession>A0A392TU44</accession>
<comment type="caution">
    <text evidence="2">The sequence shown here is derived from an EMBL/GenBank/DDBJ whole genome shotgun (WGS) entry which is preliminary data.</text>
</comment>
<reference evidence="2 3" key="1">
    <citation type="journal article" date="2018" name="Front. Plant Sci.">
        <title>Red Clover (Trifolium pratense) and Zigzag Clover (T. medium) - A Picture of Genomic Similarities and Differences.</title>
        <authorList>
            <person name="Dluhosova J."/>
            <person name="Istvanek J."/>
            <person name="Nedelnik J."/>
            <person name="Repkova J."/>
        </authorList>
    </citation>
    <scope>NUCLEOTIDE SEQUENCE [LARGE SCALE GENOMIC DNA]</scope>
    <source>
        <strain evidence="3">cv. 10/8</strain>
        <tissue evidence="2">Leaf</tissue>
    </source>
</reference>
<dbReference type="AlphaFoldDB" id="A0A392TU44"/>
<dbReference type="Proteomes" id="UP000265520">
    <property type="component" value="Unassembled WGS sequence"/>
</dbReference>
<sequence>MKTTITVTDDEEEPEVPLRRKKSTSGVETHAPNKEKKDQASGSHEEKK</sequence>